<dbReference type="AlphaFoldDB" id="A0A1G2BNN2"/>
<name>A0A1G2BNN2_9BACT</name>
<evidence type="ECO:0000313" key="2">
    <source>
        <dbReference type="Proteomes" id="UP000178248"/>
    </source>
</evidence>
<dbReference type="EMBL" id="MHKM01000037">
    <property type="protein sequence ID" value="OGY90723.1"/>
    <property type="molecule type" value="Genomic_DNA"/>
</dbReference>
<comment type="caution">
    <text evidence="1">The sequence shown here is derived from an EMBL/GenBank/DDBJ whole genome shotgun (WGS) entry which is preliminary data.</text>
</comment>
<dbReference type="PANTHER" id="PTHR36456">
    <property type="entry name" value="UPF0232 PROTEIN SCO3875"/>
    <property type="match status" value="1"/>
</dbReference>
<dbReference type="Pfam" id="PF05258">
    <property type="entry name" value="DciA"/>
    <property type="match status" value="1"/>
</dbReference>
<dbReference type="Proteomes" id="UP000178248">
    <property type="component" value="Unassembled WGS sequence"/>
</dbReference>
<reference evidence="1 2" key="1">
    <citation type="journal article" date="2016" name="Nat. Commun.">
        <title>Thousands of microbial genomes shed light on interconnected biogeochemical processes in an aquifer system.</title>
        <authorList>
            <person name="Anantharaman K."/>
            <person name="Brown C.T."/>
            <person name="Hug L.A."/>
            <person name="Sharon I."/>
            <person name="Castelle C.J."/>
            <person name="Probst A.J."/>
            <person name="Thomas B.C."/>
            <person name="Singh A."/>
            <person name="Wilkins M.J."/>
            <person name="Karaoz U."/>
            <person name="Brodie E.L."/>
            <person name="Williams K.H."/>
            <person name="Hubbard S.S."/>
            <person name="Banfield J.F."/>
        </authorList>
    </citation>
    <scope>NUCLEOTIDE SEQUENCE [LARGE SCALE GENOMIC DNA]</scope>
</reference>
<evidence type="ECO:0008006" key="3">
    <source>
        <dbReference type="Google" id="ProtNLM"/>
    </source>
</evidence>
<gene>
    <name evidence="1" type="ORF">A3B30_00590</name>
</gene>
<evidence type="ECO:0000313" key="1">
    <source>
        <dbReference type="EMBL" id="OGY90723.1"/>
    </source>
</evidence>
<dbReference type="PANTHER" id="PTHR36456:SF1">
    <property type="entry name" value="UPF0232 PROTEIN SCO3875"/>
    <property type="match status" value="1"/>
</dbReference>
<accession>A0A1G2BNN2</accession>
<dbReference type="STRING" id="1798551.A3B30_00590"/>
<proteinExistence type="predicted"/>
<protein>
    <recommendedName>
        <fullName evidence="3">DUF721 domain-containing protein</fullName>
    </recommendedName>
</protein>
<sequence>MPFTPLSGLLKHRARKRGIATKVEAAMILEYFNQVVRAQFGDEAVPSMRPLSVKNGILTVAVLSPVLEQELMLREQQLLQQVNEKAGEHAVSKLSFLS</sequence>
<organism evidence="1 2">
    <name type="scientific">Candidatus Komeilibacteria bacterium RIFCSPLOWO2_01_FULL_52_15</name>
    <dbReference type="NCBI Taxonomy" id="1798551"/>
    <lineage>
        <taxon>Bacteria</taxon>
        <taxon>Candidatus Komeiliibacteriota</taxon>
    </lineage>
</organism>
<dbReference type="InterPro" id="IPR007922">
    <property type="entry name" value="DciA-like"/>
</dbReference>